<sequence length="716" mass="83396">MDDLLEDICICENDNVENEQPVTTTTTTTTITKTLTSTVQMQKKKKGVFRKEWLSMKEYSKWLQEVKTDSTQARCKACSKTFSVRCDGKTALDKHMNRDAHKTSMKTFEKSTLITTLTIPASESDKISAAEGMLVYHGVKHGHSYVSQECGTNLVKTLFESSSSVAKSLSCGKTKSRAIVCNVFGPYFTKKIVDEVLEARFYSLSYDSSNKGNCKTYPFTVQFFSDVGVKRALIQLIEDPYETAEDIFQNACKIINDFQLKIENLTSVGADNTNVNFGEHHSVFQLFKNEVPHIVQGNCYAHILHNAAKHAHDVLPIDIESVLCKIYSHFSRSAKRIEELKAYYEFVQSEYSTLLQHILTRWLSLLRSVERLLEKYEPIKLYFLNQPTTIKNQQLLKSFFDSTDGLCILNFLQNLLNEIQRADLQLQRTYTTAVDLHRIISGLVKKLQQRLHDKYFGNTTHEILKQLQEIDANKAEELKQSFESFIKTVIEYIKSYYDDDTRQFYEKLSFFSYQSLEFLAWERLMDVADLIKVNDLNKDELYSEYCEIRVLYDNLIKTDIKLSDQIKSYISSKKDYVPISTVNDNSDSLYDNNDEEVELVHKNQKKDEYVRSDHFWSYLLNINPNSTPNMKKIICYIFSIPCTNAYVETIFSHMKHAWSDYRNRMDIELVDAELKIRMNSDYPCAYMYKYLLSQPDILNKIRTNEKYQQKKRRNIE</sequence>
<dbReference type="SUPFAM" id="SSF53098">
    <property type="entry name" value="Ribonuclease H-like"/>
    <property type="match status" value="1"/>
</dbReference>
<evidence type="ECO:0000259" key="1">
    <source>
        <dbReference type="Pfam" id="PF05699"/>
    </source>
</evidence>
<name>A0A814W3Z3_9BILA</name>
<keyword evidence="5" id="KW-1185">Reference proteome</keyword>
<dbReference type="InterPro" id="IPR008906">
    <property type="entry name" value="HATC_C_dom"/>
</dbReference>
<dbReference type="EMBL" id="CAJNOH010001285">
    <property type="protein sequence ID" value="CAF1199823.1"/>
    <property type="molecule type" value="Genomic_DNA"/>
</dbReference>
<dbReference type="AlphaFoldDB" id="A0A814W3Z3"/>
<evidence type="ECO:0000313" key="5">
    <source>
        <dbReference type="Proteomes" id="UP000663870"/>
    </source>
</evidence>
<organism evidence="2 4">
    <name type="scientific">Rotaria sordida</name>
    <dbReference type="NCBI Taxonomy" id="392033"/>
    <lineage>
        <taxon>Eukaryota</taxon>
        <taxon>Metazoa</taxon>
        <taxon>Spiralia</taxon>
        <taxon>Gnathifera</taxon>
        <taxon>Rotifera</taxon>
        <taxon>Eurotatoria</taxon>
        <taxon>Bdelloidea</taxon>
        <taxon>Philodinida</taxon>
        <taxon>Philodinidae</taxon>
        <taxon>Rotaria</taxon>
    </lineage>
</organism>
<dbReference type="GO" id="GO:0046983">
    <property type="term" value="F:protein dimerization activity"/>
    <property type="evidence" value="ECO:0007669"/>
    <property type="project" value="InterPro"/>
</dbReference>
<dbReference type="PANTHER" id="PTHR37162">
    <property type="entry name" value="HAT FAMILY DIMERISATION DOMAINCONTAINING PROTEIN-RELATED"/>
    <property type="match status" value="1"/>
</dbReference>
<dbReference type="Proteomes" id="UP000663870">
    <property type="component" value="Unassembled WGS sequence"/>
</dbReference>
<reference evidence="2" key="1">
    <citation type="submission" date="2021-02" db="EMBL/GenBank/DDBJ databases">
        <authorList>
            <person name="Nowell W R."/>
        </authorList>
    </citation>
    <scope>NUCLEOTIDE SEQUENCE</scope>
</reference>
<dbReference type="InterPro" id="IPR012337">
    <property type="entry name" value="RNaseH-like_sf"/>
</dbReference>
<feature type="domain" description="HAT C-terminal dimerisation" evidence="1">
    <location>
        <begin position="622"/>
        <end position="674"/>
    </location>
</feature>
<evidence type="ECO:0000313" key="2">
    <source>
        <dbReference type="EMBL" id="CAF1199823.1"/>
    </source>
</evidence>
<protein>
    <recommendedName>
        <fullName evidence="1">HAT C-terminal dimerisation domain-containing protein</fullName>
    </recommendedName>
</protein>
<comment type="caution">
    <text evidence="2">The sequence shown here is derived from an EMBL/GenBank/DDBJ whole genome shotgun (WGS) entry which is preliminary data.</text>
</comment>
<evidence type="ECO:0000313" key="3">
    <source>
        <dbReference type="EMBL" id="CAF1471312.1"/>
    </source>
</evidence>
<dbReference type="Pfam" id="PF05699">
    <property type="entry name" value="Dimer_Tnp_hAT"/>
    <property type="match status" value="1"/>
</dbReference>
<gene>
    <name evidence="3" type="ORF">JXQ802_LOCUS38755</name>
    <name evidence="2" type="ORF">PYM288_LOCUS24813</name>
</gene>
<dbReference type="Proteomes" id="UP000663854">
    <property type="component" value="Unassembled WGS sequence"/>
</dbReference>
<accession>A0A814W3Z3</accession>
<dbReference type="EMBL" id="CAJNOL010002174">
    <property type="protein sequence ID" value="CAF1471312.1"/>
    <property type="molecule type" value="Genomic_DNA"/>
</dbReference>
<dbReference type="PANTHER" id="PTHR37162:SF1">
    <property type="entry name" value="BED-TYPE DOMAIN-CONTAINING PROTEIN"/>
    <property type="match status" value="1"/>
</dbReference>
<proteinExistence type="predicted"/>
<evidence type="ECO:0000313" key="4">
    <source>
        <dbReference type="Proteomes" id="UP000663854"/>
    </source>
</evidence>